<dbReference type="EMBL" id="MWQN01000001">
    <property type="protein sequence ID" value="OPC82131.1"/>
    <property type="molecule type" value="Genomic_DNA"/>
</dbReference>
<accession>A0A1T3NZN5</accession>
<protein>
    <submittedName>
        <fullName evidence="1">Uncharacterized protein</fullName>
    </submittedName>
</protein>
<dbReference type="AlphaFoldDB" id="A0A1T3NZN5"/>
<evidence type="ECO:0000313" key="2">
    <source>
        <dbReference type="Proteomes" id="UP000190037"/>
    </source>
</evidence>
<reference evidence="1 2" key="1">
    <citation type="submission" date="2017-03" db="EMBL/GenBank/DDBJ databases">
        <title>Draft genome sequence of Streptomyces scabrisporus NF3, endophyte isolated from Amphipterygium adstringens.</title>
        <authorList>
            <person name="Vazquez M."/>
            <person name="Ceapa C.D."/>
            <person name="Rodriguez Luna D."/>
            <person name="Sanchez Esquivel S."/>
        </authorList>
    </citation>
    <scope>NUCLEOTIDE SEQUENCE [LARGE SCALE GENOMIC DNA]</scope>
    <source>
        <strain evidence="1 2">NF3</strain>
    </source>
</reference>
<comment type="caution">
    <text evidence="1">The sequence shown here is derived from an EMBL/GenBank/DDBJ whole genome shotgun (WGS) entry which is preliminary data.</text>
</comment>
<keyword evidence="2" id="KW-1185">Reference proteome</keyword>
<gene>
    <name evidence="1" type="ORF">B4N89_15345</name>
</gene>
<evidence type="ECO:0000313" key="1">
    <source>
        <dbReference type="EMBL" id="OPC82131.1"/>
    </source>
</evidence>
<proteinExistence type="predicted"/>
<sequence length="105" mass="11791">MYPLEVRSEPHPPYDVVLPDALGHPVLGFRNGYWFHIGRDGPARPLCARTAIIGHPESAGPIVQVMCWWMREHHDHPQAIDLGTELALTVGEMSRRLHARGPAAW</sequence>
<name>A0A1T3NZN5_9ACTN</name>
<organism evidence="1 2">
    <name type="scientific">Embleya scabrispora</name>
    <dbReference type="NCBI Taxonomy" id="159449"/>
    <lineage>
        <taxon>Bacteria</taxon>
        <taxon>Bacillati</taxon>
        <taxon>Actinomycetota</taxon>
        <taxon>Actinomycetes</taxon>
        <taxon>Kitasatosporales</taxon>
        <taxon>Streptomycetaceae</taxon>
        <taxon>Embleya</taxon>
    </lineage>
</organism>
<dbReference type="Proteomes" id="UP000190037">
    <property type="component" value="Unassembled WGS sequence"/>
</dbReference>